<dbReference type="Proteomes" id="UP001163203">
    <property type="component" value="Chromosome"/>
</dbReference>
<dbReference type="Gene3D" id="1.10.10.10">
    <property type="entry name" value="Winged helix-like DNA-binding domain superfamily/Winged helix DNA-binding domain"/>
    <property type="match status" value="2"/>
</dbReference>
<dbReference type="PANTHER" id="PTHR30154">
    <property type="entry name" value="LEUCINE-RESPONSIVE REGULATORY PROTEIN"/>
    <property type="match status" value="1"/>
</dbReference>
<dbReference type="PANTHER" id="PTHR30154:SF34">
    <property type="entry name" value="TRANSCRIPTIONAL REGULATOR AZLB"/>
    <property type="match status" value="1"/>
</dbReference>
<dbReference type="SMART" id="SM00344">
    <property type="entry name" value="HTH_ASNC"/>
    <property type="match status" value="2"/>
</dbReference>
<dbReference type="InterPro" id="IPR011008">
    <property type="entry name" value="Dimeric_a/b-barrel"/>
</dbReference>
<feature type="domain" description="HTH asnC-type" evidence="5">
    <location>
        <begin position="2"/>
        <end position="42"/>
    </location>
</feature>
<evidence type="ECO:0000313" key="6">
    <source>
        <dbReference type="EMBL" id="WAL67585.1"/>
    </source>
</evidence>
<dbReference type="RefSeq" id="WP_268757683.1">
    <property type="nucleotide sequence ID" value="NZ_CP113836.1"/>
</dbReference>
<dbReference type="EMBL" id="CP113836">
    <property type="protein sequence ID" value="WAL67585.1"/>
    <property type="molecule type" value="Genomic_DNA"/>
</dbReference>
<feature type="domain" description="Transcription regulator AsnC/Lrp ligand binding" evidence="4">
    <location>
        <begin position="67"/>
        <end position="135"/>
    </location>
</feature>
<keyword evidence="1" id="KW-0805">Transcription regulation</keyword>
<dbReference type="InterPro" id="IPR036388">
    <property type="entry name" value="WH-like_DNA-bd_sf"/>
</dbReference>
<dbReference type="InterPro" id="IPR019887">
    <property type="entry name" value="Tscrpt_reg_AsnC/Lrp_C"/>
</dbReference>
<evidence type="ECO:0000256" key="1">
    <source>
        <dbReference type="ARBA" id="ARBA00023015"/>
    </source>
</evidence>
<reference evidence="6" key="1">
    <citation type="submission" date="2022-11" db="EMBL/GenBank/DDBJ databases">
        <authorList>
            <person name="Mo P."/>
        </authorList>
    </citation>
    <scope>NUCLEOTIDE SEQUENCE</scope>
    <source>
        <strain evidence="6">HUAS 11-8</strain>
    </source>
</reference>
<keyword evidence="2" id="KW-0238">DNA-binding</keyword>
<protein>
    <submittedName>
        <fullName evidence="6">AsnC family transcriptional regulator</fullName>
    </submittedName>
</protein>
<dbReference type="InterPro" id="IPR000485">
    <property type="entry name" value="AsnC-type_HTH_dom"/>
</dbReference>
<evidence type="ECO:0000256" key="2">
    <source>
        <dbReference type="ARBA" id="ARBA00023125"/>
    </source>
</evidence>
<name>A0ABY7B5I2_9PSEU</name>
<evidence type="ECO:0000259" key="5">
    <source>
        <dbReference type="Pfam" id="PF13404"/>
    </source>
</evidence>
<dbReference type="SUPFAM" id="SSF46785">
    <property type="entry name" value="Winged helix' DNA-binding domain"/>
    <property type="match status" value="1"/>
</dbReference>
<feature type="domain" description="HTH asnC-type" evidence="5">
    <location>
        <begin position="172"/>
        <end position="209"/>
    </location>
</feature>
<proteinExistence type="predicted"/>
<dbReference type="SUPFAM" id="SSF54909">
    <property type="entry name" value="Dimeric alpha+beta barrel"/>
    <property type="match status" value="2"/>
</dbReference>
<dbReference type="Pfam" id="PF01037">
    <property type="entry name" value="AsnC_trans_reg"/>
    <property type="match status" value="1"/>
</dbReference>
<accession>A0ABY7B5I2</accession>
<dbReference type="InterPro" id="IPR019888">
    <property type="entry name" value="Tscrpt_reg_AsnC-like"/>
</dbReference>
<keyword evidence="3" id="KW-0804">Transcription</keyword>
<dbReference type="InterPro" id="IPR036390">
    <property type="entry name" value="WH_DNA-bd_sf"/>
</dbReference>
<keyword evidence="7" id="KW-1185">Reference proteome</keyword>
<evidence type="ECO:0000313" key="7">
    <source>
        <dbReference type="Proteomes" id="UP001163203"/>
    </source>
</evidence>
<dbReference type="PRINTS" id="PR00033">
    <property type="entry name" value="HTHASNC"/>
</dbReference>
<evidence type="ECO:0000259" key="4">
    <source>
        <dbReference type="Pfam" id="PF01037"/>
    </source>
</evidence>
<dbReference type="Gene3D" id="3.30.70.920">
    <property type="match status" value="2"/>
</dbReference>
<organism evidence="6 7">
    <name type="scientific">Amycolatopsis cynarae</name>
    <dbReference type="NCBI Taxonomy" id="2995223"/>
    <lineage>
        <taxon>Bacteria</taxon>
        <taxon>Bacillati</taxon>
        <taxon>Actinomycetota</taxon>
        <taxon>Actinomycetes</taxon>
        <taxon>Pseudonocardiales</taxon>
        <taxon>Pseudonocardiaceae</taxon>
        <taxon>Amycolatopsis</taxon>
    </lineage>
</organism>
<gene>
    <name evidence="6" type="ORF">ORV05_07325</name>
</gene>
<sequence length="344" mass="36731">MLSETDLTLVNALQVDPRAPWSLIGRTIGIGAVTAARRWQQLTGDGRAWMSAYPAGALAGRLALAFVQIDCAPGEPLAVAAALAGDPHVPTIEYVAGPCDLLVHVVAADLASVTEYIAHRLSRLPGVASTRTLVSAKLFSEGSRWQVRAISPEQRDALATRAKQAIGAPRFDELDRQLMLALGEDGRASYSAIGTRLGVSASTARRRVEIALGSGSIRLRCEIARSMSPAPVTMMLWVRVPPDRLESTARSLASLPEVRMCAAISGAANLLVVAWLRVPADAVPLESSLVTRLPWLDIVDRAVTLRSVKLMGRVLDETGRARSQVPLDFWAATGTKAAPSPERP</sequence>
<dbReference type="Pfam" id="PF13404">
    <property type="entry name" value="HTH_AsnC-type"/>
    <property type="match status" value="2"/>
</dbReference>
<evidence type="ECO:0000256" key="3">
    <source>
        <dbReference type="ARBA" id="ARBA00023163"/>
    </source>
</evidence>